<dbReference type="EMBL" id="CP089285">
    <property type="protein sequence ID" value="UTO56254.1"/>
    <property type="molecule type" value="Genomic_DNA"/>
</dbReference>
<feature type="domain" description="3-hydroxyacyl-CoA dehydrogenase NAD binding" evidence="1">
    <location>
        <begin position="47"/>
        <end position="170"/>
    </location>
</feature>
<dbReference type="PANTHER" id="PTHR48075:SF7">
    <property type="entry name" value="3-HYDROXYACYL-COA DEHYDROGENASE-RELATED"/>
    <property type="match status" value="1"/>
</dbReference>
<dbReference type="PANTHER" id="PTHR48075">
    <property type="entry name" value="3-HYDROXYACYL-COA DEHYDROGENASE FAMILY PROTEIN"/>
    <property type="match status" value="1"/>
</dbReference>
<dbReference type="Proteomes" id="UP001059822">
    <property type="component" value="Chromosome"/>
</dbReference>
<evidence type="ECO:0000313" key="5">
    <source>
        <dbReference type="Proteomes" id="UP001059985"/>
    </source>
</evidence>
<reference evidence="2" key="1">
    <citation type="journal article" date="2022" name="Microorganisms">
        <title>Assembly and Comparison of Ca. Neoehrlichia mikurensis Genomes.</title>
        <authorList>
            <person name="Azagi T."/>
            <person name="Dirks R.P."/>
            <person name="Yebra-Pimentel E.S."/>
            <person name="Schaap P.J."/>
            <person name="Koehorst J.J."/>
            <person name="Esser H.J."/>
            <person name="Sprong H."/>
        </authorList>
    </citation>
    <scope>NUCLEOTIDE SEQUENCE</scope>
    <source>
        <strain evidence="3">18-2804</strain>
        <strain evidence="2">18-2837</strain>
    </source>
</reference>
<protein>
    <submittedName>
        <fullName evidence="2">3-hydroxyacyl-CoA dehydrogenase NAD-binding domain-containing protein</fullName>
    </submittedName>
</protein>
<dbReference type="RefSeq" id="WP_218194112.1">
    <property type="nucleotide sequence ID" value="NZ_CP054597.1"/>
</dbReference>
<name>A0A9Q9BXV2_9RICK</name>
<dbReference type="Proteomes" id="UP001059985">
    <property type="component" value="Chromosome"/>
</dbReference>
<evidence type="ECO:0000313" key="3">
    <source>
        <dbReference type="EMBL" id="UTO56254.1"/>
    </source>
</evidence>
<dbReference type="GO" id="GO:0070403">
    <property type="term" value="F:NAD+ binding"/>
    <property type="evidence" value="ECO:0007669"/>
    <property type="project" value="InterPro"/>
</dbReference>
<organism evidence="2 4">
    <name type="scientific">Neoehrlichia mikurensis</name>
    <dbReference type="NCBI Taxonomy" id="89586"/>
    <lineage>
        <taxon>Bacteria</taxon>
        <taxon>Pseudomonadati</taxon>
        <taxon>Pseudomonadota</taxon>
        <taxon>Alphaproteobacteria</taxon>
        <taxon>Rickettsiales</taxon>
        <taxon>Anaplasmataceae</taxon>
        <taxon>Candidatus Neoehrlichia</taxon>
    </lineage>
</organism>
<dbReference type="GO" id="GO:0016491">
    <property type="term" value="F:oxidoreductase activity"/>
    <property type="evidence" value="ECO:0007669"/>
    <property type="project" value="TreeGrafter"/>
</dbReference>
<gene>
    <name evidence="3" type="ORF">LUA81_04045</name>
    <name evidence="2" type="ORF">LUA82_04080</name>
</gene>
<evidence type="ECO:0000313" key="4">
    <source>
        <dbReference type="Proteomes" id="UP001059822"/>
    </source>
</evidence>
<keyword evidence="5" id="KW-1185">Reference proteome</keyword>
<accession>A0A9Q9BXV2</accession>
<sequence>MQIERVAILGINLHSTHIAECIANIGIPVVMYCINSQDMLCLNVVNDVNSLIQISNLESGIDSLKFADLIIDSMANNLDDKCQLYHQIINYINVNAIISLNSSIISLNALCDRLPSKVSHKLIIAHFSYIFKNSDLLECVIHSGNTNDMLTVFHEFCEIKLNKKVIICADIAGLLINRIGYFWIINFLINSYNFKIDIDIVDSLINEHICNSRLGIFRLLDSIGLDIFISELNKLIVNIAKDDLLFLAYNQIPKVIFQMIADKVTGCHSILGGFYRKYDTYHGSVNQMLDLSTGLYKSENSHIYDLDNIDKYKSFIYSTLSSVSAYITYIAEITGSDILTIDNIVKSSHELKYELSKIINKFNI</sequence>
<proteinExistence type="predicted"/>
<dbReference type="Pfam" id="PF02737">
    <property type="entry name" value="3HCDH_N"/>
    <property type="match status" value="1"/>
</dbReference>
<dbReference type="GO" id="GO:0006631">
    <property type="term" value="P:fatty acid metabolic process"/>
    <property type="evidence" value="ECO:0007669"/>
    <property type="project" value="InterPro"/>
</dbReference>
<evidence type="ECO:0000259" key="1">
    <source>
        <dbReference type="Pfam" id="PF02737"/>
    </source>
</evidence>
<evidence type="ECO:0000313" key="2">
    <source>
        <dbReference type="EMBL" id="UTO55333.1"/>
    </source>
</evidence>
<dbReference type="InterPro" id="IPR006176">
    <property type="entry name" value="3-OHacyl-CoA_DH_NAD-bd"/>
</dbReference>
<dbReference type="EMBL" id="CP089286">
    <property type="protein sequence ID" value="UTO55333.1"/>
    <property type="molecule type" value="Genomic_DNA"/>
</dbReference>
<dbReference type="AlphaFoldDB" id="A0A9Q9BXV2"/>